<evidence type="ECO:0000313" key="1">
    <source>
        <dbReference type="EMBL" id="BBH20368.1"/>
    </source>
</evidence>
<dbReference type="KEGG" id="pbk:Back11_17130"/>
<name>A0A3G9J927_9BACL</name>
<dbReference type="OrthoDB" id="2922920at2"/>
<accession>A0A3G9J927</accession>
<dbReference type="EMBL" id="AP019308">
    <property type="protein sequence ID" value="BBH20368.1"/>
    <property type="molecule type" value="Genomic_DNA"/>
</dbReference>
<organism evidence="1 2">
    <name type="scientific">Paenibacillus baekrokdamisoli</name>
    <dbReference type="NCBI Taxonomy" id="1712516"/>
    <lineage>
        <taxon>Bacteria</taxon>
        <taxon>Bacillati</taxon>
        <taxon>Bacillota</taxon>
        <taxon>Bacilli</taxon>
        <taxon>Bacillales</taxon>
        <taxon>Paenibacillaceae</taxon>
        <taxon>Paenibacillus</taxon>
    </lineage>
</organism>
<protein>
    <submittedName>
        <fullName evidence="1">Uncharacterized protein</fullName>
    </submittedName>
</protein>
<evidence type="ECO:0000313" key="2">
    <source>
        <dbReference type="Proteomes" id="UP000275368"/>
    </source>
</evidence>
<dbReference type="RefSeq" id="WP_125655359.1">
    <property type="nucleotide sequence ID" value="NZ_AP019308.1"/>
</dbReference>
<proteinExistence type="predicted"/>
<reference evidence="1 2" key="1">
    <citation type="submission" date="2018-11" db="EMBL/GenBank/DDBJ databases">
        <title>Complete genome sequence of Paenibacillus baekrokdamisoli strain KCTC 33723.</title>
        <authorList>
            <person name="Kang S.W."/>
            <person name="Lee K.C."/>
            <person name="Kim K.K."/>
            <person name="Kim J.S."/>
            <person name="Kim D.S."/>
            <person name="Ko S.H."/>
            <person name="Yang S.H."/>
            <person name="Lee J.S."/>
        </authorList>
    </citation>
    <scope>NUCLEOTIDE SEQUENCE [LARGE SCALE GENOMIC DNA]</scope>
    <source>
        <strain evidence="1 2">KCTC 33723</strain>
    </source>
</reference>
<sequence>MSDCERLTKWFDFTPTTQTPAPIPITGSFSNQLPIPIPSGTTALTIINQVVTLGTITMKHIHRDDRIYLTATVVSFNNSRAEREPQIQYQIVRDNVFVVMSVIDTDDDGGAFYTTSFTAAETNVPHGKHEYHLQAILLTPVDPTNSAANILIRNFSLEGTVLDENNT</sequence>
<dbReference type="AlphaFoldDB" id="A0A3G9J927"/>
<gene>
    <name evidence="1" type="ORF">Back11_17130</name>
</gene>
<dbReference type="Proteomes" id="UP000275368">
    <property type="component" value="Chromosome"/>
</dbReference>
<keyword evidence="2" id="KW-1185">Reference proteome</keyword>